<dbReference type="EMBL" id="BJCL01000009">
    <property type="protein sequence ID" value="GCL64334.1"/>
    <property type="molecule type" value="Genomic_DNA"/>
</dbReference>
<protein>
    <recommendedName>
        <fullName evidence="3">Transposase DDE domain-containing protein</fullName>
    </recommendedName>
</protein>
<name>A0A480AS08_9BURK</name>
<evidence type="ECO:0008006" key="3">
    <source>
        <dbReference type="Google" id="ProtNLM"/>
    </source>
</evidence>
<sequence>MRTQSNTRVIYTRNHTLRTALHAIAVCNWLLLADCLQGMGHATRHLWRQYRQQRAQAACQQTDLQG</sequence>
<accession>A0A480AS08</accession>
<comment type="caution">
    <text evidence="1">The sequence shown here is derived from an EMBL/GenBank/DDBJ whole genome shotgun (WGS) entry which is preliminary data.</text>
</comment>
<keyword evidence="2" id="KW-1185">Reference proteome</keyword>
<evidence type="ECO:0000313" key="2">
    <source>
        <dbReference type="Proteomes" id="UP000301751"/>
    </source>
</evidence>
<dbReference type="Proteomes" id="UP000301751">
    <property type="component" value="Unassembled WGS sequence"/>
</dbReference>
<organism evidence="1 2">
    <name type="scientific">Pseudaquabacterium pictum</name>
    <dbReference type="NCBI Taxonomy" id="2315236"/>
    <lineage>
        <taxon>Bacteria</taxon>
        <taxon>Pseudomonadati</taxon>
        <taxon>Pseudomonadota</taxon>
        <taxon>Betaproteobacteria</taxon>
        <taxon>Burkholderiales</taxon>
        <taxon>Sphaerotilaceae</taxon>
        <taxon>Pseudaquabacterium</taxon>
    </lineage>
</organism>
<dbReference type="RefSeq" id="WP_137734070.1">
    <property type="nucleotide sequence ID" value="NZ_BJCL01000009.1"/>
</dbReference>
<dbReference type="AlphaFoldDB" id="A0A480AS08"/>
<evidence type="ECO:0000313" key="1">
    <source>
        <dbReference type="EMBL" id="GCL64334.1"/>
    </source>
</evidence>
<gene>
    <name evidence="1" type="ORF">AQPW35_34150</name>
</gene>
<reference evidence="2" key="1">
    <citation type="submission" date="2019-03" db="EMBL/GenBank/DDBJ databases">
        <title>Aquabacterium pictum sp.nov., the first bacteriochlorophyll a-containing freshwater bacterium in the genus Aquabacterium of the class Betaproteobacteria.</title>
        <authorList>
            <person name="Hirose S."/>
            <person name="Tank M."/>
            <person name="Hara E."/>
            <person name="Tamaki H."/>
            <person name="Takaichi S."/>
            <person name="Haruta S."/>
            <person name="Hanada S."/>
        </authorList>
    </citation>
    <scope>NUCLEOTIDE SEQUENCE [LARGE SCALE GENOMIC DNA]</scope>
    <source>
        <strain evidence="2">W35</strain>
    </source>
</reference>
<proteinExistence type="predicted"/>